<evidence type="ECO:0000256" key="2">
    <source>
        <dbReference type="ARBA" id="ARBA00007117"/>
    </source>
</evidence>
<keyword evidence="5" id="KW-0804">Transcription</keyword>
<evidence type="ECO:0000313" key="8">
    <source>
        <dbReference type="EMBL" id="KAF9533160.1"/>
    </source>
</evidence>
<dbReference type="Pfam" id="PF07904">
    <property type="entry name" value="Eaf7"/>
    <property type="match status" value="1"/>
</dbReference>
<proteinExistence type="inferred from homology"/>
<feature type="compositionally biased region" description="Low complexity" evidence="7">
    <location>
        <begin position="149"/>
        <end position="164"/>
    </location>
</feature>
<dbReference type="GO" id="GO:0006357">
    <property type="term" value="P:regulation of transcription by RNA polymerase II"/>
    <property type="evidence" value="ECO:0007669"/>
    <property type="project" value="TreeGrafter"/>
</dbReference>
<dbReference type="GO" id="GO:0035267">
    <property type="term" value="C:NuA4 histone acetyltransferase complex"/>
    <property type="evidence" value="ECO:0007669"/>
    <property type="project" value="TreeGrafter"/>
</dbReference>
<keyword evidence="6" id="KW-0539">Nucleus</keyword>
<evidence type="ECO:0000256" key="1">
    <source>
        <dbReference type="ARBA" id="ARBA00004123"/>
    </source>
</evidence>
<feature type="region of interest" description="Disordered" evidence="7">
    <location>
        <begin position="86"/>
        <end position="105"/>
    </location>
</feature>
<comment type="caution">
    <text evidence="8">The sequence shown here is derived from an EMBL/GenBank/DDBJ whole genome shotgun (WGS) entry which is preliminary data.</text>
</comment>
<keyword evidence="3" id="KW-0156">Chromatin regulator</keyword>
<organism evidence="8 9">
    <name type="scientific">Crepidotus variabilis</name>
    <dbReference type="NCBI Taxonomy" id="179855"/>
    <lineage>
        <taxon>Eukaryota</taxon>
        <taxon>Fungi</taxon>
        <taxon>Dikarya</taxon>
        <taxon>Basidiomycota</taxon>
        <taxon>Agaricomycotina</taxon>
        <taxon>Agaricomycetes</taxon>
        <taxon>Agaricomycetidae</taxon>
        <taxon>Agaricales</taxon>
        <taxon>Agaricineae</taxon>
        <taxon>Crepidotaceae</taxon>
        <taxon>Crepidotus</taxon>
    </lineage>
</organism>
<evidence type="ECO:0000256" key="4">
    <source>
        <dbReference type="ARBA" id="ARBA00023015"/>
    </source>
</evidence>
<comment type="similarity">
    <text evidence="2">Belongs to the EAF7 family.</text>
</comment>
<keyword evidence="9" id="KW-1185">Reference proteome</keyword>
<sequence>MTANLPGEQADEQAFLDSVEGEISFFRSIMRARPVGMHRHFHIIAIRSAIQKDTGRWVHIEAIWDKLKSCYNMDILESIDFEAEGYGSSKSDDTPVSIGSPSPSENLSIHPFFREEFALPYEDFEALIAPRRLRATASLPSSPAPSSPSPSVKPASNRSSVAAGSTGGRSASGGPSKRGPQRGKRKANAKSKLNLAGLVGGDSDSSALTQESGDEGAAAAAETPKESVMTGTDAGTEYGEDEDIEMRDASSTREASPRPTKGKGSKASGGGRKTAARSKAGGTSKSKKRRR</sequence>
<reference evidence="8" key="1">
    <citation type="submission" date="2020-11" db="EMBL/GenBank/DDBJ databases">
        <authorList>
            <consortium name="DOE Joint Genome Institute"/>
            <person name="Ahrendt S."/>
            <person name="Riley R."/>
            <person name="Andreopoulos W."/>
            <person name="Labutti K."/>
            <person name="Pangilinan J."/>
            <person name="Ruiz-Duenas F.J."/>
            <person name="Barrasa J.M."/>
            <person name="Sanchez-Garcia M."/>
            <person name="Camarero S."/>
            <person name="Miyauchi S."/>
            <person name="Serrano A."/>
            <person name="Linde D."/>
            <person name="Babiker R."/>
            <person name="Drula E."/>
            <person name="Ayuso-Fernandez I."/>
            <person name="Pacheco R."/>
            <person name="Padilla G."/>
            <person name="Ferreira P."/>
            <person name="Barriuso J."/>
            <person name="Kellner H."/>
            <person name="Castanera R."/>
            <person name="Alfaro M."/>
            <person name="Ramirez L."/>
            <person name="Pisabarro A.G."/>
            <person name="Kuo A."/>
            <person name="Tritt A."/>
            <person name="Lipzen A."/>
            <person name="He G."/>
            <person name="Yan M."/>
            <person name="Ng V."/>
            <person name="Cullen D."/>
            <person name="Martin F."/>
            <person name="Rosso M.-N."/>
            <person name="Henrissat B."/>
            <person name="Hibbett D."/>
            <person name="Martinez A.T."/>
            <person name="Grigoriev I.V."/>
        </authorList>
    </citation>
    <scope>NUCLEOTIDE SEQUENCE</scope>
    <source>
        <strain evidence="8">CBS 506.95</strain>
    </source>
</reference>
<evidence type="ECO:0000256" key="7">
    <source>
        <dbReference type="SAM" id="MobiDB-lite"/>
    </source>
</evidence>
<accession>A0A9P6EPS7</accession>
<feature type="region of interest" description="Disordered" evidence="7">
    <location>
        <begin position="137"/>
        <end position="291"/>
    </location>
</feature>
<dbReference type="GO" id="GO:0006325">
    <property type="term" value="P:chromatin organization"/>
    <property type="evidence" value="ECO:0007669"/>
    <property type="project" value="UniProtKB-KW"/>
</dbReference>
<dbReference type="InterPro" id="IPR012423">
    <property type="entry name" value="Eaf7/MRGBP"/>
</dbReference>
<dbReference type="PANTHER" id="PTHR13581">
    <property type="entry name" value="MRG-BINDING PROTEIN"/>
    <property type="match status" value="1"/>
</dbReference>
<dbReference type="Proteomes" id="UP000807306">
    <property type="component" value="Unassembled WGS sequence"/>
</dbReference>
<evidence type="ECO:0000313" key="9">
    <source>
        <dbReference type="Proteomes" id="UP000807306"/>
    </source>
</evidence>
<comment type="subcellular location">
    <subcellularLocation>
        <location evidence="1">Nucleus</location>
    </subcellularLocation>
</comment>
<name>A0A9P6EPS7_9AGAR</name>
<dbReference type="AlphaFoldDB" id="A0A9P6EPS7"/>
<dbReference type="PANTHER" id="PTHR13581:SF5">
    <property type="entry name" value="MRG_MORF4L-BINDING PROTEIN"/>
    <property type="match status" value="1"/>
</dbReference>
<feature type="compositionally biased region" description="Basic residues" evidence="7">
    <location>
        <begin position="179"/>
        <end position="189"/>
    </location>
</feature>
<dbReference type="EMBL" id="MU157829">
    <property type="protein sequence ID" value="KAF9533160.1"/>
    <property type="molecule type" value="Genomic_DNA"/>
</dbReference>
<protein>
    <submittedName>
        <fullName evidence="8">Chromatin modification-related protein EAF7-domain-containing protein</fullName>
    </submittedName>
</protein>
<dbReference type="OrthoDB" id="5595141at2759"/>
<evidence type="ECO:0000256" key="5">
    <source>
        <dbReference type="ARBA" id="ARBA00023163"/>
    </source>
</evidence>
<keyword evidence="4" id="KW-0805">Transcription regulation</keyword>
<gene>
    <name evidence="8" type="ORF">CPB83DRAFT_845947</name>
</gene>
<dbReference type="GO" id="GO:0005634">
    <property type="term" value="C:nucleus"/>
    <property type="evidence" value="ECO:0007669"/>
    <property type="project" value="UniProtKB-SubCell"/>
</dbReference>
<evidence type="ECO:0000256" key="6">
    <source>
        <dbReference type="ARBA" id="ARBA00023242"/>
    </source>
</evidence>
<evidence type="ECO:0000256" key="3">
    <source>
        <dbReference type="ARBA" id="ARBA00022853"/>
    </source>
</evidence>